<dbReference type="PROSITE" id="PS52004">
    <property type="entry name" value="KS3_2"/>
    <property type="match status" value="1"/>
</dbReference>
<dbReference type="Gene3D" id="3.40.50.150">
    <property type="entry name" value="Vaccinia Virus protein VP39"/>
    <property type="match status" value="1"/>
</dbReference>
<dbReference type="SUPFAM" id="SSF53335">
    <property type="entry name" value="S-adenosyl-L-methionine-dependent methyltransferases"/>
    <property type="match status" value="1"/>
</dbReference>
<evidence type="ECO:0000256" key="1">
    <source>
        <dbReference type="ARBA" id="ARBA00022450"/>
    </source>
</evidence>
<dbReference type="Gene3D" id="3.40.50.720">
    <property type="entry name" value="NAD(P)-binding Rossmann-like Domain"/>
    <property type="match status" value="2"/>
</dbReference>
<dbReference type="SUPFAM" id="SSF55048">
    <property type="entry name" value="Probable ACP-binding domain of malonyl-CoA ACP transacylase"/>
    <property type="match status" value="1"/>
</dbReference>
<evidence type="ECO:0000259" key="11">
    <source>
        <dbReference type="PROSITE" id="PS52004"/>
    </source>
</evidence>
<dbReference type="Pfam" id="PF08240">
    <property type="entry name" value="ADH_N"/>
    <property type="match status" value="1"/>
</dbReference>
<dbReference type="EnsemblFungi" id="FOXG_14850T0">
    <property type="protein sequence ID" value="FOXG_14850P0"/>
    <property type="gene ID" value="FOXG_14850"/>
</dbReference>
<keyword evidence="7" id="KW-0012">Acyltransferase</keyword>
<feature type="region of interest" description="C-terminal hotdog fold" evidence="8">
    <location>
        <begin position="767"/>
        <end position="907"/>
    </location>
</feature>
<dbReference type="InterPro" id="IPR009081">
    <property type="entry name" value="PP-bd_ACP"/>
</dbReference>
<dbReference type="PROSITE" id="PS00606">
    <property type="entry name" value="KS3_1"/>
    <property type="match status" value="1"/>
</dbReference>
<feature type="compositionally biased region" description="Polar residues" evidence="9">
    <location>
        <begin position="1"/>
        <end position="14"/>
    </location>
</feature>
<feature type="region of interest" description="N-terminal hotdog fold" evidence="8">
    <location>
        <begin position="627"/>
        <end position="757"/>
    </location>
</feature>
<dbReference type="Gene3D" id="3.40.366.10">
    <property type="entry name" value="Malonyl-Coenzyme A Acyl Carrier Protein, domain 2"/>
    <property type="match status" value="1"/>
</dbReference>
<dbReference type="PROSITE" id="PS52019">
    <property type="entry name" value="PKS_MFAS_DH"/>
    <property type="match status" value="1"/>
</dbReference>
<evidence type="ECO:0000256" key="7">
    <source>
        <dbReference type="ARBA" id="ARBA00023315"/>
    </source>
</evidence>
<dbReference type="InterPro" id="IPR020807">
    <property type="entry name" value="PKS_DH"/>
</dbReference>
<dbReference type="CDD" id="cd05195">
    <property type="entry name" value="enoyl_red"/>
    <property type="match status" value="1"/>
</dbReference>
<evidence type="ECO:0000256" key="6">
    <source>
        <dbReference type="ARBA" id="ARBA00023268"/>
    </source>
</evidence>
<dbReference type="InterPro" id="IPR006162">
    <property type="entry name" value="Ppantetheine_attach_site"/>
</dbReference>
<keyword evidence="1" id="KW-0596">Phosphopantetheine</keyword>
<dbReference type="Gene3D" id="1.10.1200.10">
    <property type="entry name" value="ACP-like"/>
    <property type="match status" value="1"/>
</dbReference>
<evidence type="ECO:0000259" key="12">
    <source>
        <dbReference type="PROSITE" id="PS52019"/>
    </source>
</evidence>
<dbReference type="SUPFAM" id="SSF53901">
    <property type="entry name" value="Thiolase-like"/>
    <property type="match status" value="1"/>
</dbReference>
<dbReference type="SMART" id="SM00823">
    <property type="entry name" value="PKS_PP"/>
    <property type="match status" value="1"/>
</dbReference>
<dbReference type="GO" id="GO:0016491">
    <property type="term" value="F:oxidoreductase activity"/>
    <property type="evidence" value="ECO:0007669"/>
    <property type="project" value="UniProtKB-KW"/>
</dbReference>
<dbReference type="GO" id="GO:0004315">
    <property type="term" value="F:3-oxoacyl-[acyl-carrier-protein] synthase activity"/>
    <property type="evidence" value="ECO:0007669"/>
    <property type="project" value="InterPro"/>
</dbReference>
<keyword evidence="4" id="KW-0521">NADP</keyword>
<dbReference type="GO" id="GO:0006633">
    <property type="term" value="P:fatty acid biosynthetic process"/>
    <property type="evidence" value="ECO:0007669"/>
    <property type="project" value="InterPro"/>
</dbReference>
<evidence type="ECO:0000256" key="2">
    <source>
        <dbReference type="ARBA" id="ARBA00022553"/>
    </source>
</evidence>
<dbReference type="InterPro" id="IPR049551">
    <property type="entry name" value="PKS_DH_C"/>
</dbReference>
<dbReference type="CDD" id="cd00833">
    <property type="entry name" value="PKS"/>
    <property type="match status" value="1"/>
</dbReference>
<dbReference type="InterPro" id="IPR029063">
    <property type="entry name" value="SAM-dependent_MTases_sf"/>
</dbReference>
<dbReference type="InterPro" id="IPR011032">
    <property type="entry name" value="GroES-like_sf"/>
</dbReference>
<dbReference type="SMART" id="SM00829">
    <property type="entry name" value="PKS_ER"/>
    <property type="match status" value="1"/>
</dbReference>
<keyword evidence="5" id="KW-0560">Oxidoreductase</keyword>
<evidence type="ECO:0000259" key="10">
    <source>
        <dbReference type="PROSITE" id="PS50075"/>
    </source>
</evidence>
<dbReference type="InterPro" id="IPR013154">
    <property type="entry name" value="ADH-like_N"/>
</dbReference>
<dbReference type="Pfam" id="PF00550">
    <property type="entry name" value="PP-binding"/>
    <property type="match status" value="1"/>
</dbReference>
<dbReference type="GO" id="GO:1901336">
    <property type="term" value="P:lactone biosynthetic process"/>
    <property type="evidence" value="ECO:0007669"/>
    <property type="project" value="UniProtKB-ARBA"/>
</dbReference>
<dbReference type="InterPro" id="IPR020806">
    <property type="entry name" value="PKS_PP-bd"/>
</dbReference>
<evidence type="ECO:0000313" key="14">
    <source>
        <dbReference type="Proteomes" id="UP000002489"/>
    </source>
</evidence>
<dbReference type="Gene3D" id="3.90.180.10">
    <property type="entry name" value="Medium-chain alcohol dehydrogenases, catalytic domain"/>
    <property type="match status" value="1"/>
</dbReference>
<dbReference type="GO" id="GO:0031177">
    <property type="term" value="F:phosphopantetheine binding"/>
    <property type="evidence" value="ECO:0007669"/>
    <property type="project" value="InterPro"/>
</dbReference>
<dbReference type="Gene3D" id="3.10.129.110">
    <property type="entry name" value="Polyketide synthase dehydratase"/>
    <property type="match status" value="1"/>
</dbReference>
<dbReference type="PANTHER" id="PTHR43775">
    <property type="entry name" value="FATTY ACID SYNTHASE"/>
    <property type="match status" value="1"/>
</dbReference>
<dbReference type="InterPro" id="IPR050091">
    <property type="entry name" value="PKS_NRPS_Biosynth_Enz"/>
</dbReference>
<dbReference type="SUPFAM" id="SSF52151">
    <property type="entry name" value="FabD/lysophospholipase-like"/>
    <property type="match status" value="1"/>
</dbReference>
<evidence type="ECO:0000256" key="3">
    <source>
        <dbReference type="ARBA" id="ARBA00022679"/>
    </source>
</evidence>
<name>A0A0D2YEW2_FUSOF</name>
<dbReference type="InterPro" id="IPR014030">
    <property type="entry name" value="Ketoacyl_synth_N"/>
</dbReference>
<feature type="domain" description="PKS/mFAS DH" evidence="12">
    <location>
        <begin position="627"/>
        <end position="907"/>
    </location>
</feature>
<dbReference type="Pfam" id="PF00698">
    <property type="entry name" value="Acyl_transf_1"/>
    <property type="match status" value="1"/>
</dbReference>
<dbReference type="SMART" id="SM00825">
    <property type="entry name" value="PKS_KS"/>
    <property type="match status" value="1"/>
</dbReference>
<dbReference type="InterPro" id="IPR016036">
    <property type="entry name" value="Malonyl_transacylase_ACP-bd"/>
</dbReference>
<dbReference type="InterPro" id="IPR049900">
    <property type="entry name" value="PKS_mFAS_DH"/>
</dbReference>
<dbReference type="PROSITE" id="PS50075">
    <property type="entry name" value="CARRIER"/>
    <property type="match status" value="1"/>
</dbReference>
<dbReference type="InterPro" id="IPR013968">
    <property type="entry name" value="PKS_KR"/>
</dbReference>
<dbReference type="PANTHER" id="PTHR43775:SF37">
    <property type="entry name" value="SI:DKEY-61P9.11"/>
    <property type="match status" value="1"/>
</dbReference>
<dbReference type="Pfam" id="PF21089">
    <property type="entry name" value="PKS_DH_N"/>
    <property type="match status" value="1"/>
</dbReference>
<dbReference type="Pfam" id="PF08242">
    <property type="entry name" value="Methyltransf_12"/>
    <property type="match status" value="1"/>
</dbReference>
<dbReference type="GO" id="GO:0044550">
    <property type="term" value="P:secondary metabolite biosynthetic process"/>
    <property type="evidence" value="ECO:0007669"/>
    <property type="project" value="TreeGrafter"/>
</dbReference>
<evidence type="ECO:0000256" key="8">
    <source>
        <dbReference type="PROSITE-ProRule" id="PRU01363"/>
    </source>
</evidence>
<dbReference type="SUPFAM" id="SSF47336">
    <property type="entry name" value="ACP-like"/>
    <property type="match status" value="1"/>
</dbReference>
<dbReference type="SUPFAM" id="SSF51735">
    <property type="entry name" value="NAD(P)-binding Rossmann-fold domains"/>
    <property type="match status" value="2"/>
</dbReference>
<dbReference type="InterPro" id="IPR032821">
    <property type="entry name" value="PKS_assoc"/>
</dbReference>
<keyword evidence="3" id="KW-0808">Transferase</keyword>
<dbReference type="Pfam" id="PF16197">
    <property type="entry name" value="KAsynt_C_assoc"/>
    <property type="match status" value="1"/>
</dbReference>
<dbReference type="InterPro" id="IPR016039">
    <property type="entry name" value="Thiolase-like"/>
</dbReference>
<dbReference type="InterPro" id="IPR020841">
    <property type="entry name" value="PKS_Beta-ketoAc_synthase_dom"/>
</dbReference>
<dbReference type="InterPro" id="IPR018201">
    <property type="entry name" value="Ketoacyl_synth_AS"/>
</dbReference>
<dbReference type="FunFam" id="3.40.50.720:FF:000209">
    <property type="entry name" value="Polyketide synthase Pks12"/>
    <property type="match status" value="1"/>
</dbReference>
<dbReference type="InterPro" id="IPR036736">
    <property type="entry name" value="ACP-like_sf"/>
</dbReference>
<dbReference type="InterPro" id="IPR020843">
    <property type="entry name" value="ER"/>
</dbReference>
<dbReference type="SUPFAM" id="SSF50129">
    <property type="entry name" value="GroES-like"/>
    <property type="match status" value="1"/>
</dbReference>
<dbReference type="GO" id="GO:0004312">
    <property type="term" value="F:fatty acid synthase activity"/>
    <property type="evidence" value="ECO:0007669"/>
    <property type="project" value="TreeGrafter"/>
</dbReference>
<dbReference type="InterPro" id="IPR057326">
    <property type="entry name" value="KR_dom"/>
</dbReference>
<dbReference type="Pfam" id="PF02801">
    <property type="entry name" value="Ketoacyl-synt_C"/>
    <property type="match status" value="1"/>
</dbReference>
<dbReference type="Pfam" id="PF00109">
    <property type="entry name" value="ketoacyl-synt"/>
    <property type="match status" value="1"/>
</dbReference>
<reference evidence="13" key="2">
    <citation type="submission" date="2025-08" db="UniProtKB">
        <authorList>
            <consortium name="EnsemblFungi"/>
        </authorList>
    </citation>
    <scope>IDENTIFICATION</scope>
    <source>
        <strain evidence="13">4287 / CBS 123668 / FGSC 9935 / NRRL 34936</strain>
    </source>
</reference>
<dbReference type="InterPro" id="IPR014043">
    <property type="entry name" value="Acyl_transferase_dom"/>
</dbReference>
<dbReference type="InterPro" id="IPR013217">
    <property type="entry name" value="Methyltransf_12"/>
</dbReference>
<dbReference type="InterPro" id="IPR036291">
    <property type="entry name" value="NAD(P)-bd_dom_sf"/>
</dbReference>
<dbReference type="SMART" id="SM00827">
    <property type="entry name" value="PKS_AT"/>
    <property type="match status" value="1"/>
</dbReference>
<evidence type="ECO:0000256" key="5">
    <source>
        <dbReference type="ARBA" id="ARBA00023002"/>
    </source>
</evidence>
<accession>A0A0D2YEW2</accession>
<dbReference type="STRING" id="426428.A0A0D2YEW2"/>
<feature type="domain" description="Ketosynthase family 3 (KS3)" evidence="11">
    <location>
        <begin position="58"/>
        <end position="445"/>
    </location>
</feature>
<dbReference type="Pfam" id="PF08659">
    <property type="entry name" value="KR"/>
    <property type="match status" value="1"/>
</dbReference>
<dbReference type="InterPro" id="IPR049552">
    <property type="entry name" value="PKS_DH_N"/>
</dbReference>
<dbReference type="Pfam" id="PF14765">
    <property type="entry name" value="PS-DH"/>
    <property type="match status" value="1"/>
</dbReference>
<dbReference type="InterPro" id="IPR042104">
    <property type="entry name" value="PKS_dehydratase_sf"/>
</dbReference>
<dbReference type="SMART" id="SM00826">
    <property type="entry name" value="PKS_DH"/>
    <property type="match status" value="1"/>
</dbReference>
<evidence type="ECO:0000256" key="4">
    <source>
        <dbReference type="ARBA" id="ARBA00022857"/>
    </source>
</evidence>
<dbReference type="SMART" id="SM00822">
    <property type="entry name" value="PKS_KR"/>
    <property type="match status" value="1"/>
</dbReference>
<organism evidence="13 14">
    <name type="scientific">Fusarium oxysporum (strain Fo5176)</name>
    <name type="common">Fusarium vascular wilt</name>
    <dbReference type="NCBI Taxonomy" id="660025"/>
    <lineage>
        <taxon>Eukaryota</taxon>
        <taxon>Fungi</taxon>
        <taxon>Dikarya</taxon>
        <taxon>Ascomycota</taxon>
        <taxon>Pezizomycotina</taxon>
        <taxon>Sordariomycetes</taxon>
        <taxon>Hypocreomycetidae</taxon>
        <taxon>Hypocreales</taxon>
        <taxon>Nectriaceae</taxon>
        <taxon>Fusarium</taxon>
        <taxon>Fusarium oxysporum species complex</taxon>
    </lineage>
</organism>
<dbReference type="InterPro" id="IPR001227">
    <property type="entry name" value="Ac_transferase_dom_sf"/>
</dbReference>
<dbReference type="Gene3D" id="3.40.47.10">
    <property type="match status" value="1"/>
</dbReference>
<evidence type="ECO:0000256" key="9">
    <source>
        <dbReference type="SAM" id="MobiDB-lite"/>
    </source>
</evidence>
<dbReference type="InterPro" id="IPR016035">
    <property type="entry name" value="Acyl_Trfase/lysoPLipase"/>
</dbReference>
<sequence>MSNKYPECQPSNGTRVHRFPEPVGTTPNGSLPTPDKLMTNRHSAQTPLQNGKVDKSTGTDVAICGIGLRLPGGIRNCDDYWNLLYNGLDARSPVPNEDLSALDTSFFTLSKGELEKVDPQQRLLLEVTRECLEDAGEVNYRGKTIGCYVGTFGDDWLLMSAKEPLHGGVHAVTGYCDLMLANRISYEYDFLGPSLVIKTGCSASAVALHEACRAIQRGDASSAVIAGTSVITTPALTTTMSQGVLSPDASCKTFDVAVDGYARAEAITAIYVKPLADALRDGNPVRAVIKATSTNADGRSVSLVTPNGIAQEVLMRTAYCDAGLDPRDTAFVEVRTPTGDPIEATAVGKVFGGEKGIYITSVKPNVGHSEGSAGLSSVIKCVLALEHKTIPPNIKLNKPNPNIPFAKYNLTVPLKPTPFPTDRNQRISINSFGIGGSNAHPRRSVATVTISSILENYRLNLTPAAIVGHSSGEIAGAYAAGYISMEEAITIAYYRGYVTIKQTLNGSMAAIGIGAQEVSDFLCDGVVVACENSQSSTTISGHADKVAQVVDAIKQKQPDMFTRLLKVNMAYHSGKLYQEGVSLDLSPLFPDGKATSGLPTYPWDHKGSYWAESRISKAWRFRHYPHHSLLGSRNFEGIETEPQWRNILNMENEPWLSHHKLHDDIVFPFAGYIAIAGEAVRQLTHSPRGAGYRLRHVVAHTALLFPPNSIELMTRMHSHKLNDNEDSEWYEFSISSYNGSTWIKHCAGQVSILETTRDSDWEAEVLPRKVDCSRIYDSLASIGFVYGPEFRGLSSATSSTCEELAYARIGNRDQQSCAPFTLHPATIDAGLQLLLVAQAKGLGRNLVQLVVPTTIEELEISSCGNIIDAKAWKRYGDVPCVEFASNGKVAFYASGVQFRPLGYDRTSEARDIHAAARLQLLPHFDFLDASRLFTPPASNRTESRLQEELGLLCILETAEKVRYLQPCQPHFARYRDWLNQQIGFAAAGHYKLVEDCQQFVTCPRSYRLEKIEELTTALLDMPQKAFTIGLRRLFDNIEKIFIGEATTIETLLKDNVLAGIYDAMTFDYSNFLRILTHARPTMRILEVGAGTGGTTDTIFRSVIDAQGAPTYSVYTFTDISAGFFPAAKERFAHVSNIEFKVLDVSQDPREQGFEEGQYDLVIAANVLHATPSLQRTLNNIWTLLKSDGMLVMTELCSLSRSSNYIFGNFSGWWLGEKDNRPDQPYVPVSRWDAELKATGFSGVDDVAYDDDEPYRHFAVVVAKKEPPSIISPSSVTLLTENPDGQAASNLTFTLEQEGWTVTKCCIDDSIPPDQDIISCLDLENSFFEDIPEDKFTAFQRFSGSIGSNKVLWLTSPIQMECSNPGSSQALGVARTLRSELELNFYTLEIDINENQLGSLVSSVFKKIVQEEDEDKLGPDKEYIINDGVVCVGRYLPFSLTDEVSAKSASIPKEFMTKLDMDKPGMLETMNWRILPLPASLTEDQVEIQVHSTGLNFRDVVYAMGLISSQSEDLSLGMELSGTVRRLGTAVRDLSIGDRVMCFTPEGGFSTHVIVKDHYVHKIPESMDFEEAATIQGCFATVVYALLDVGRIRQGTSVLIHSACGGVGLAAIQVVQMMGGEIYATVGSDKKKEYLVENFNIPRERIFNSRNTSFLDGVMRHTGGKGVDLVLNSLTGELLHASWKCVAKFGSLLELGKRDLAGFGQLDLSRFLDNRSYCGIDMMYMVKEQPLIVQEQGKLRALKPITAFDASNVKQSFRYLQAGSHIGKVILNMPENISTLEAKSLAQPIEFDPSASYLLVGGFGGLGKALAVWLAERGAKSLVFLTRSGVADNTVSTELEFMGCTVTAVKGSVNEIGDVKEAIGKAPSQIRGVFHLAMVQRDSPLLDMKWEDWKDANEPKVQGTKNLHQAFLDQPLDYFWLASSTVTVVDQPGQGNYKAGCTFVESFCQYRHSLGLPASVLSICPIRDIGFVAENPAALRSIRLQQLYSLGEKEFLESVEASLLNSSSQKKQAASNLKDLSSGAWSAWKNDGHIIIGLRSELHLDDLNNPTNWRRDRRMGAYHNRADDVSDTQAESNALKVFLKNVTEGDGATVLSQQESITFLAMEIGKKINDFLLKPDTAIDTRLRLSEMGLDSLTAIELRRWFRQAFGLQVSVLEMMGAVSLGQLGETVASRIQEKLISR</sequence>
<feature type="region of interest" description="Disordered" evidence="9">
    <location>
        <begin position="1"/>
        <end position="35"/>
    </location>
</feature>
<dbReference type="Proteomes" id="UP000002489">
    <property type="component" value="Unassembled WGS sequence"/>
</dbReference>
<feature type="active site" description="Proton donor; for dehydratase activity" evidence="8">
    <location>
        <position position="828"/>
    </location>
</feature>
<feature type="active site" description="Proton acceptor; for dehydratase activity" evidence="8">
    <location>
        <position position="659"/>
    </location>
</feature>
<keyword evidence="2" id="KW-0597">Phosphoprotein</keyword>
<dbReference type="Pfam" id="PF00107">
    <property type="entry name" value="ADH_zinc_N"/>
    <property type="match status" value="1"/>
</dbReference>
<dbReference type="InterPro" id="IPR014031">
    <property type="entry name" value="Ketoacyl_synth_C"/>
</dbReference>
<feature type="domain" description="Carrier" evidence="10">
    <location>
        <begin position="2098"/>
        <end position="2175"/>
    </location>
</feature>
<reference evidence="14" key="1">
    <citation type="journal article" date="2012" name="Mol. Plant Microbe Interact.">
        <title>A highly conserved effector in Fusarium oxysporum is required for full virulence on Arabidopsis.</title>
        <authorList>
            <person name="Thatcher L.F."/>
            <person name="Gardiner D.M."/>
            <person name="Kazan K."/>
            <person name="Manners J."/>
        </authorList>
    </citation>
    <scope>NUCLEOTIDE SEQUENCE [LARGE SCALE GENOMIC DNA]</scope>
    <source>
        <strain evidence="14">Fo5176</strain>
    </source>
</reference>
<keyword evidence="6" id="KW-0511">Multifunctional enzyme</keyword>
<dbReference type="PROSITE" id="PS00012">
    <property type="entry name" value="PHOSPHOPANTETHEINE"/>
    <property type="match status" value="1"/>
</dbReference>
<proteinExistence type="predicted"/>
<evidence type="ECO:0000313" key="13">
    <source>
        <dbReference type="EnsemblFungi" id="FOXG_14850P0"/>
    </source>
</evidence>
<protein>
    <submittedName>
        <fullName evidence="13">Uncharacterized protein</fullName>
    </submittedName>
</protein>
<dbReference type="InterPro" id="IPR013149">
    <property type="entry name" value="ADH-like_C"/>
</dbReference>